<evidence type="ECO:0000313" key="4">
    <source>
        <dbReference type="Proteomes" id="UP000315017"/>
    </source>
</evidence>
<keyword evidence="4" id="KW-1185">Reference proteome</keyword>
<name>A0A517YID8_9BACT</name>
<evidence type="ECO:0000313" key="3">
    <source>
        <dbReference type="EMBL" id="QDU29988.1"/>
    </source>
</evidence>
<organism evidence="3 4">
    <name type="scientific">Anatilimnocola aggregata</name>
    <dbReference type="NCBI Taxonomy" id="2528021"/>
    <lineage>
        <taxon>Bacteria</taxon>
        <taxon>Pseudomonadati</taxon>
        <taxon>Planctomycetota</taxon>
        <taxon>Planctomycetia</taxon>
        <taxon>Pirellulales</taxon>
        <taxon>Pirellulaceae</taxon>
        <taxon>Anatilimnocola</taxon>
    </lineage>
</organism>
<dbReference type="InterPro" id="IPR026881">
    <property type="entry name" value="WYL_dom"/>
</dbReference>
<dbReference type="PROSITE" id="PS52050">
    <property type="entry name" value="WYL"/>
    <property type="match status" value="1"/>
</dbReference>
<dbReference type="Pfam" id="PF13280">
    <property type="entry name" value="WYL"/>
    <property type="match status" value="1"/>
</dbReference>
<dbReference type="RefSeq" id="WP_145094695.1">
    <property type="nucleotide sequence ID" value="NZ_CP036274.1"/>
</dbReference>
<dbReference type="OrthoDB" id="274320at2"/>
<gene>
    <name evidence="3" type="ORF">ETAA8_51060</name>
</gene>
<dbReference type="InterPro" id="IPR051534">
    <property type="entry name" value="CBASS_pafABC_assoc_protein"/>
</dbReference>
<dbReference type="KEGG" id="aagg:ETAA8_51060"/>
<dbReference type="EMBL" id="CP036274">
    <property type="protein sequence ID" value="QDU29988.1"/>
    <property type="molecule type" value="Genomic_DNA"/>
</dbReference>
<dbReference type="InterPro" id="IPR057727">
    <property type="entry name" value="WCX_dom"/>
</dbReference>
<evidence type="ECO:0000259" key="1">
    <source>
        <dbReference type="Pfam" id="PF13280"/>
    </source>
</evidence>
<dbReference type="PANTHER" id="PTHR34580:SF1">
    <property type="entry name" value="PROTEIN PAFC"/>
    <property type="match status" value="1"/>
</dbReference>
<dbReference type="Proteomes" id="UP000315017">
    <property type="component" value="Chromosome"/>
</dbReference>
<dbReference type="Pfam" id="PF25583">
    <property type="entry name" value="WCX"/>
    <property type="match status" value="1"/>
</dbReference>
<reference evidence="3 4" key="1">
    <citation type="submission" date="2019-02" db="EMBL/GenBank/DDBJ databases">
        <title>Deep-cultivation of Planctomycetes and their phenomic and genomic characterization uncovers novel biology.</title>
        <authorList>
            <person name="Wiegand S."/>
            <person name="Jogler M."/>
            <person name="Boedeker C."/>
            <person name="Pinto D."/>
            <person name="Vollmers J."/>
            <person name="Rivas-Marin E."/>
            <person name="Kohn T."/>
            <person name="Peeters S.H."/>
            <person name="Heuer A."/>
            <person name="Rast P."/>
            <person name="Oberbeckmann S."/>
            <person name="Bunk B."/>
            <person name="Jeske O."/>
            <person name="Meyerdierks A."/>
            <person name="Storesund J.E."/>
            <person name="Kallscheuer N."/>
            <person name="Luecker S."/>
            <person name="Lage O.M."/>
            <person name="Pohl T."/>
            <person name="Merkel B.J."/>
            <person name="Hornburger P."/>
            <person name="Mueller R.-W."/>
            <person name="Bruemmer F."/>
            <person name="Labrenz M."/>
            <person name="Spormann A.M."/>
            <person name="Op den Camp H."/>
            <person name="Overmann J."/>
            <person name="Amann R."/>
            <person name="Jetten M.S.M."/>
            <person name="Mascher T."/>
            <person name="Medema M.H."/>
            <person name="Devos D.P."/>
            <person name="Kaster A.-K."/>
            <person name="Ovreas L."/>
            <person name="Rohde M."/>
            <person name="Galperin M.Y."/>
            <person name="Jogler C."/>
        </authorList>
    </citation>
    <scope>NUCLEOTIDE SEQUENCE [LARGE SCALE GENOMIC DNA]</scope>
    <source>
        <strain evidence="3 4">ETA_A8</strain>
    </source>
</reference>
<protein>
    <submittedName>
        <fullName evidence="3">Uncharacterized protein</fullName>
    </submittedName>
</protein>
<sequence length="339" mass="38448">MARNEQLVRQHKLLQILEANRFGRTLDELREAVVTELGLGTLHERSVRRDLEALQAAGIDIEMQESQRGRIWKFGPRGRAAVKVAASATELIALSLSRDLLYPLAGTPFWQGIESFWNKLQEELPPAVRKHYQEYRQTLYVRGMPAKSYQKQQGILGTLHRAILEHRIVDIEYQPPGKDVQKRTIEPYAVVFYNNSLYILAAASEIPEGQERIRHLKLDRFLKAVALDQWFQLPPDFNLEEHLGQGTGIFSGGKPRDFKIRITARGARWVAEDPWHPEQTIDQQADGSILLTVKAAHELEIIPRVLSLGTEAELLAPEVCRKMIAGVLRQAANQYGPAS</sequence>
<dbReference type="AlphaFoldDB" id="A0A517YID8"/>
<feature type="domain" description="WCX" evidence="2">
    <location>
        <begin position="255"/>
        <end position="332"/>
    </location>
</feature>
<proteinExistence type="predicted"/>
<feature type="domain" description="WYL" evidence="1">
    <location>
        <begin position="155"/>
        <end position="224"/>
    </location>
</feature>
<dbReference type="PANTHER" id="PTHR34580">
    <property type="match status" value="1"/>
</dbReference>
<evidence type="ECO:0000259" key="2">
    <source>
        <dbReference type="Pfam" id="PF25583"/>
    </source>
</evidence>
<accession>A0A517YID8</accession>